<dbReference type="InParanoid" id="A0A0C3APX3"/>
<evidence type="ECO:0000313" key="1">
    <source>
        <dbReference type="EMBL" id="KIM67017.1"/>
    </source>
</evidence>
<reference evidence="1 2" key="1">
    <citation type="submission" date="2014-04" db="EMBL/GenBank/DDBJ databases">
        <authorList>
            <consortium name="DOE Joint Genome Institute"/>
            <person name="Kuo A."/>
            <person name="Kohler A."/>
            <person name="Nagy L.G."/>
            <person name="Floudas D."/>
            <person name="Copeland A."/>
            <person name="Barry K.W."/>
            <person name="Cichocki N."/>
            <person name="Veneault-Fourrey C."/>
            <person name="LaButti K."/>
            <person name="Lindquist E.A."/>
            <person name="Lipzen A."/>
            <person name="Lundell T."/>
            <person name="Morin E."/>
            <person name="Murat C."/>
            <person name="Sun H."/>
            <person name="Tunlid A."/>
            <person name="Henrissat B."/>
            <person name="Grigoriev I.V."/>
            <person name="Hibbett D.S."/>
            <person name="Martin F."/>
            <person name="Nordberg H.P."/>
            <person name="Cantor M.N."/>
            <person name="Hua S.X."/>
        </authorList>
    </citation>
    <scope>NUCLEOTIDE SEQUENCE [LARGE SCALE GENOMIC DNA]</scope>
    <source>
        <strain evidence="1 2">Foug A</strain>
    </source>
</reference>
<name>A0A0C3APX3_9AGAM</name>
<dbReference type="AlphaFoldDB" id="A0A0C3APX3"/>
<reference evidence="2" key="2">
    <citation type="submission" date="2015-01" db="EMBL/GenBank/DDBJ databases">
        <title>Evolutionary Origins and Diversification of the Mycorrhizal Mutualists.</title>
        <authorList>
            <consortium name="DOE Joint Genome Institute"/>
            <consortium name="Mycorrhizal Genomics Consortium"/>
            <person name="Kohler A."/>
            <person name="Kuo A."/>
            <person name="Nagy L.G."/>
            <person name="Floudas D."/>
            <person name="Copeland A."/>
            <person name="Barry K.W."/>
            <person name="Cichocki N."/>
            <person name="Veneault-Fourrey C."/>
            <person name="LaButti K."/>
            <person name="Lindquist E.A."/>
            <person name="Lipzen A."/>
            <person name="Lundell T."/>
            <person name="Morin E."/>
            <person name="Murat C."/>
            <person name="Riley R."/>
            <person name="Ohm R."/>
            <person name="Sun H."/>
            <person name="Tunlid A."/>
            <person name="Henrissat B."/>
            <person name="Grigoriev I.V."/>
            <person name="Hibbett D.S."/>
            <person name="Martin F."/>
        </authorList>
    </citation>
    <scope>NUCLEOTIDE SEQUENCE [LARGE SCALE GENOMIC DNA]</scope>
    <source>
        <strain evidence="2">Foug A</strain>
    </source>
</reference>
<accession>A0A0C3APX3</accession>
<organism evidence="1 2">
    <name type="scientific">Scleroderma citrinum Foug A</name>
    <dbReference type="NCBI Taxonomy" id="1036808"/>
    <lineage>
        <taxon>Eukaryota</taxon>
        <taxon>Fungi</taxon>
        <taxon>Dikarya</taxon>
        <taxon>Basidiomycota</taxon>
        <taxon>Agaricomycotina</taxon>
        <taxon>Agaricomycetes</taxon>
        <taxon>Agaricomycetidae</taxon>
        <taxon>Boletales</taxon>
        <taxon>Sclerodermatineae</taxon>
        <taxon>Sclerodermataceae</taxon>
        <taxon>Scleroderma</taxon>
    </lineage>
</organism>
<gene>
    <name evidence="1" type="ORF">SCLCIDRAFT_1210469</name>
</gene>
<sequence length="76" mass="8527">MKHPSIPSAYLKCTDCELTEEWKADTNVEMALERLHLGGCLRGVFVSTHLSIICFVQHMYVLRETMVLSGLISESG</sequence>
<protein>
    <submittedName>
        <fullName evidence="1">Uncharacterized protein</fullName>
    </submittedName>
</protein>
<keyword evidence="2" id="KW-1185">Reference proteome</keyword>
<dbReference type="Proteomes" id="UP000053989">
    <property type="component" value="Unassembled WGS sequence"/>
</dbReference>
<dbReference type="HOGENOM" id="CLU_2655870_0_0_1"/>
<proteinExistence type="predicted"/>
<dbReference type="EMBL" id="KN822014">
    <property type="protein sequence ID" value="KIM67017.1"/>
    <property type="molecule type" value="Genomic_DNA"/>
</dbReference>
<evidence type="ECO:0000313" key="2">
    <source>
        <dbReference type="Proteomes" id="UP000053989"/>
    </source>
</evidence>